<dbReference type="EMBL" id="JAPHNI010000041">
    <property type="protein sequence ID" value="KAJ8117793.1"/>
    <property type="molecule type" value="Genomic_DNA"/>
</dbReference>
<protein>
    <submittedName>
        <fullName evidence="1">Uncharacterized protein</fullName>
    </submittedName>
</protein>
<evidence type="ECO:0000313" key="1">
    <source>
        <dbReference type="EMBL" id="KAJ8117793.1"/>
    </source>
</evidence>
<comment type="caution">
    <text evidence="1">The sequence shown here is derived from an EMBL/GenBank/DDBJ whole genome shotgun (WGS) entry which is preliminary data.</text>
</comment>
<reference evidence="1" key="1">
    <citation type="submission" date="2022-11" db="EMBL/GenBank/DDBJ databases">
        <title>Genome Sequence of Boeremia exigua.</title>
        <authorList>
            <person name="Buettner E."/>
        </authorList>
    </citation>
    <scope>NUCLEOTIDE SEQUENCE</scope>
    <source>
        <strain evidence="1">CU02</strain>
    </source>
</reference>
<gene>
    <name evidence="1" type="ORF">OPT61_g1112</name>
</gene>
<evidence type="ECO:0000313" key="2">
    <source>
        <dbReference type="Proteomes" id="UP001153331"/>
    </source>
</evidence>
<dbReference type="Proteomes" id="UP001153331">
    <property type="component" value="Unassembled WGS sequence"/>
</dbReference>
<keyword evidence="2" id="KW-1185">Reference proteome</keyword>
<proteinExistence type="predicted"/>
<accession>A0ACC2IRT7</accession>
<organism evidence="1 2">
    <name type="scientific">Boeremia exigua</name>
    <dbReference type="NCBI Taxonomy" id="749465"/>
    <lineage>
        <taxon>Eukaryota</taxon>
        <taxon>Fungi</taxon>
        <taxon>Dikarya</taxon>
        <taxon>Ascomycota</taxon>
        <taxon>Pezizomycotina</taxon>
        <taxon>Dothideomycetes</taxon>
        <taxon>Pleosporomycetidae</taxon>
        <taxon>Pleosporales</taxon>
        <taxon>Pleosporineae</taxon>
        <taxon>Didymellaceae</taxon>
        <taxon>Boeremia</taxon>
    </lineage>
</organism>
<sequence length="89" mass="9500">MTIFKRMVAHLQLWTIRRPIVTAMIAALTTGSSVASAGAGGAGAFVIYGIPAVGAALVTIVLGYRMRTRATIRRLKLDVDSLDEGFYAM</sequence>
<name>A0ACC2IRT7_9PLEO</name>